<dbReference type="InterPro" id="IPR000481">
    <property type="entry name" value="GPCR_Pheromne_B_alpha_rcpt"/>
</dbReference>
<dbReference type="GO" id="GO:0000750">
    <property type="term" value="P:pheromone-dependent signal transduction involved in conjugation with cellular fusion"/>
    <property type="evidence" value="ECO:0007669"/>
    <property type="project" value="TreeGrafter"/>
</dbReference>
<dbReference type="PANTHER" id="PTHR28097">
    <property type="entry name" value="PHEROMONE A FACTOR RECEPTOR"/>
    <property type="match status" value="1"/>
</dbReference>
<dbReference type="CDD" id="cd14966">
    <property type="entry name" value="7tmD_STE3"/>
    <property type="match status" value="1"/>
</dbReference>
<evidence type="ECO:0000313" key="11">
    <source>
        <dbReference type="EMBL" id="KAF4623144.1"/>
    </source>
</evidence>
<keyword evidence="3" id="KW-0589">Pheromone response</keyword>
<evidence type="ECO:0000313" key="12">
    <source>
        <dbReference type="Proteomes" id="UP000521872"/>
    </source>
</evidence>
<dbReference type="GO" id="GO:0004934">
    <property type="term" value="F:mating-type alpha-factor pheromone receptor activity"/>
    <property type="evidence" value="ECO:0007669"/>
    <property type="project" value="InterPro"/>
</dbReference>
<protein>
    <recommendedName>
        <fullName evidence="13">Pheromone receptor</fullName>
    </recommendedName>
</protein>
<evidence type="ECO:0000256" key="4">
    <source>
        <dbReference type="ARBA" id="ARBA00022692"/>
    </source>
</evidence>
<dbReference type="Pfam" id="PF02076">
    <property type="entry name" value="STE3"/>
    <property type="match status" value="1"/>
</dbReference>
<dbReference type="PRINTS" id="PR00901">
    <property type="entry name" value="PHEROMONEBAR"/>
</dbReference>
<evidence type="ECO:0000256" key="9">
    <source>
        <dbReference type="ARBA" id="ARBA00023224"/>
    </source>
</evidence>
<keyword evidence="12" id="KW-1185">Reference proteome</keyword>
<evidence type="ECO:0008006" key="13">
    <source>
        <dbReference type="Google" id="ProtNLM"/>
    </source>
</evidence>
<dbReference type="AlphaFoldDB" id="A0A8H4VX50"/>
<dbReference type="EMBL" id="JAACJL010000001">
    <property type="protein sequence ID" value="KAF4623144.1"/>
    <property type="molecule type" value="Genomic_DNA"/>
</dbReference>
<comment type="similarity">
    <text evidence="2">Belongs to the G-protein coupled receptor 4 family.</text>
</comment>
<evidence type="ECO:0000256" key="10">
    <source>
        <dbReference type="SAM" id="Phobius"/>
    </source>
</evidence>
<evidence type="ECO:0000256" key="8">
    <source>
        <dbReference type="ARBA" id="ARBA00023170"/>
    </source>
</evidence>
<keyword evidence="9" id="KW-0807">Transducer</keyword>
<dbReference type="PRINTS" id="PR00899">
    <property type="entry name" value="GPCRSTE3"/>
</dbReference>
<comment type="caution">
    <text evidence="11">The sequence shown here is derived from an EMBL/GenBank/DDBJ whole genome shotgun (WGS) entry which is preliminary data.</text>
</comment>
<organism evidence="11 12">
    <name type="scientific">Agrocybe pediades</name>
    <dbReference type="NCBI Taxonomy" id="84607"/>
    <lineage>
        <taxon>Eukaryota</taxon>
        <taxon>Fungi</taxon>
        <taxon>Dikarya</taxon>
        <taxon>Basidiomycota</taxon>
        <taxon>Agaricomycotina</taxon>
        <taxon>Agaricomycetes</taxon>
        <taxon>Agaricomycetidae</taxon>
        <taxon>Agaricales</taxon>
        <taxon>Agaricineae</taxon>
        <taxon>Strophariaceae</taxon>
        <taxon>Agrocybe</taxon>
    </lineage>
</organism>
<reference evidence="11 12" key="1">
    <citation type="submission" date="2019-12" db="EMBL/GenBank/DDBJ databases">
        <authorList>
            <person name="Floudas D."/>
            <person name="Bentzer J."/>
            <person name="Ahren D."/>
            <person name="Johansson T."/>
            <person name="Persson P."/>
            <person name="Tunlid A."/>
        </authorList>
    </citation>
    <scope>NUCLEOTIDE SEQUENCE [LARGE SCALE GENOMIC DNA]</scope>
    <source>
        <strain evidence="11 12">CBS 102.39</strain>
    </source>
</reference>
<keyword evidence="5 10" id="KW-1133">Transmembrane helix</keyword>
<evidence type="ECO:0000256" key="5">
    <source>
        <dbReference type="ARBA" id="ARBA00022989"/>
    </source>
</evidence>
<gene>
    <name evidence="11" type="ORF">D9613_002292</name>
</gene>
<evidence type="ECO:0000256" key="7">
    <source>
        <dbReference type="ARBA" id="ARBA00023136"/>
    </source>
</evidence>
<sequence>MAYPNALFSTFAFIGFVMCVLPFPWHPEAWSTGVCMYMIWTGLACLNQFINSIIWTGNAIDFAPVWCDISTKLVIGTAVAIPAATLTINRRLYRISTGVLSNSVTYTKAMKRREVISDLAICLGLPLLDMALHYIVQGHRYNIFEDVGCWPTTYNTLLAYFLVFCPPVAIGCLSAMYGIRSMINMNRRRTEFNNLLSSHSNLDSNIYIRLMCLSGLEAVCTVPLGLFAVVVNIKNGGVHPWVSWQNVHFRFSRVVQVIAVSWHADPITHLSLESSRWFVIICAFTFFAFMGFSDKAMDNYRAVYMAVAGCYRRLTSSRPSFDDKDISNPKDAGINGGLQFSSNPNIRRNSTDTFSSASMYSLSSGELDVDCEKGSLHSSRTCVVPTPLTQSTIPIPEPAFTYPTSWWTMSLPPLRATTDILSTKARANSIV</sequence>
<evidence type="ECO:0000256" key="2">
    <source>
        <dbReference type="ARBA" id="ARBA00011085"/>
    </source>
</evidence>
<evidence type="ECO:0000256" key="3">
    <source>
        <dbReference type="ARBA" id="ARBA00022507"/>
    </source>
</evidence>
<keyword evidence="7 10" id="KW-0472">Membrane</keyword>
<feature type="transmembrane region" description="Helical" evidence="10">
    <location>
        <begin position="206"/>
        <end position="231"/>
    </location>
</feature>
<accession>A0A8H4VX50</accession>
<keyword evidence="4 10" id="KW-0812">Transmembrane</keyword>
<keyword evidence="8" id="KW-0675">Receptor</keyword>
<dbReference type="InterPro" id="IPR001499">
    <property type="entry name" value="GPCR_STE3"/>
</dbReference>
<dbReference type="PANTHER" id="PTHR28097:SF1">
    <property type="entry name" value="PHEROMONE A FACTOR RECEPTOR"/>
    <property type="match status" value="1"/>
</dbReference>
<dbReference type="GO" id="GO:0005886">
    <property type="term" value="C:plasma membrane"/>
    <property type="evidence" value="ECO:0007669"/>
    <property type="project" value="TreeGrafter"/>
</dbReference>
<comment type="subcellular location">
    <subcellularLocation>
        <location evidence="1">Membrane</location>
        <topology evidence="1">Multi-pass membrane protein</topology>
    </subcellularLocation>
</comment>
<evidence type="ECO:0000256" key="1">
    <source>
        <dbReference type="ARBA" id="ARBA00004141"/>
    </source>
</evidence>
<feature type="transmembrane region" description="Helical" evidence="10">
    <location>
        <begin position="157"/>
        <end position="179"/>
    </location>
</feature>
<feature type="transmembrane region" description="Helical" evidence="10">
    <location>
        <begin position="37"/>
        <end position="57"/>
    </location>
</feature>
<evidence type="ECO:0000256" key="6">
    <source>
        <dbReference type="ARBA" id="ARBA00023040"/>
    </source>
</evidence>
<dbReference type="SUPFAM" id="SSF81321">
    <property type="entry name" value="Family A G protein-coupled receptor-like"/>
    <property type="match status" value="1"/>
</dbReference>
<feature type="transmembrane region" description="Helical" evidence="10">
    <location>
        <begin position="275"/>
        <end position="292"/>
    </location>
</feature>
<feature type="transmembrane region" description="Helical" evidence="10">
    <location>
        <begin position="115"/>
        <end position="137"/>
    </location>
</feature>
<keyword evidence="6" id="KW-0297">G-protein coupled receptor</keyword>
<dbReference type="Proteomes" id="UP000521872">
    <property type="component" value="Unassembled WGS sequence"/>
</dbReference>
<name>A0A8H4VX50_9AGAR</name>
<proteinExistence type="inferred from homology"/>
<feature type="transmembrane region" description="Helical" evidence="10">
    <location>
        <begin position="6"/>
        <end position="25"/>
    </location>
</feature>